<keyword evidence="10 16" id="KW-1133">Transmembrane helix</keyword>
<comment type="similarity">
    <text evidence="2 16">Belongs to the complex I subunit 4 family.</text>
</comment>
<evidence type="ECO:0000256" key="2">
    <source>
        <dbReference type="ARBA" id="ARBA00009025"/>
    </source>
</evidence>
<evidence type="ECO:0000256" key="5">
    <source>
        <dbReference type="ARBA" id="ARBA00022448"/>
    </source>
</evidence>
<proteinExistence type="inferred from homology"/>
<evidence type="ECO:0000256" key="9">
    <source>
        <dbReference type="ARBA" id="ARBA00022982"/>
    </source>
</evidence>
<feature type="transmembrane region" description="Helical" evidence="16">
    <location>
        <begin position="134"/>
        <end position="159"/>
    </location>
</feature>
<feature type="transmembrane region" description="Helical" evidence="16">
    <location>
        <begin position="269"/>
        <end position="288"/>
    </location>
</feature>
<dbReference type="PANTHER" id="PTHR43507">
    <property type="entry name" value="NADH-UBIQUINONE OXIDOREDUCTASE CHAIN 4"/>
    <property type="match status" value="1"/>
</dbReference>
<keyword evidence="8" id="KW-1278">Translocase</keyword>
<evidence type="ECO:0000256" key="14">
    <source>
        <dbReference type="ARBA" id="ARBA00023136"/>
    </source>
</evidence>
<feature type="transmembrane region" description="Helical" evidence="16">
    <location>
        <begin position="338"/>
        <end position="360"/>
    </location>
</feature>
<keyword evidence="13 16" id="KW-0496">Mitochondrion</keyword>
<evidence type="ECO:0000256" key="6">
    <source>
        <dbReference type="ARBA" id="ARBA00022660"/>
    </source>
</evidence>
<dbReference type="EMBL" id="MW334948">
    <property type="protein sequence ID" value="QRV61254.1"/>
    <property type="molecule type" value="Genomic_DNA"/>
</dbReference>
<sequence length="434" mass="48701">MGFRGFCWVPGVLASIMSFYSVAYFLIHCVMAHSGLYLLYYGDFTHHISEYYLYDSFSFYMTLGSIFFVMVIFSWSGSKISDKFLPIVMLSVSVGFSIVSFCCHHALLFWGVYELTILPLLFLVLWWSPYSERYTAFVYFSSYLFFTSLPVLVGVLWFSMKSGHYNASLWVVDGGYDRVMMLLMGVAFITKIPLPPFHVWLPLVHAEASTAVSICLSGYVMKMGVFGIFRLCGPALPDKIFSYPYVCVVLLFSLVFFFSAVCELDGKRWLAFLSLGHIAIVPLGVYVMDFSSQSVVFIYCLGHGLSAALGFKLLSILGSEKGSRNWLLLKGANEGSGLLCHLLIWFFVVVSGFPFTLQFFGDVTFIILSKKFGYIPLLLVAMFIFLSGIIPMVLLGGLVVRRENTASRVPPSVLWGLPSLVVLGVWNFGLFLLC</sequence>
<organism evidence="18">
    <name type="scientific">Tanaisia sp. SS-2020</name>
    <dbReference type="NCBI Taxonomy" id="2780549"/>
    <lineage>
        <taxon>Eukaryota</taxon>
        <taxon>Metazoa</taxon>
        <taxon>Spiralia</taxon>
        <taxon>Lophotrochozoa</taxon>
        <taxon>Platyhelminthes</taxon>
        <taxon>Trematoda</taxon>
        <taxon>Digenea</taxon>
        <taxon>Plagiorchiida</taxon>
        <taxon>Echinostomata</taxon>
        <taxon>Echinostomatoidea</taxon>
        <taxon>Eucotylidae</taxon>
        <taxon>Tanaisia</taxon>
    </lineage>
</organism>
<dbReference type="AlphaFoldDB" id="A0A894JN42"/>
<evidence type="ECO:0000313" key="18">
    <source>
        <dbReference type="EMBL" id="QRV61254.1"/>
    </source>
</evidence>
<feature type="transmembrane region" description="Helical" evidence="16">
    <location>
        <begin position="12"/>
        <end position="37"/>
    </location>
</feature>
<evidence type="ECO:0000256" key="4">
    <source>
        <dbReference type="ARBA" id="ARBA00021006"/>
    </source>
</evidence>
<keyword evidence="12 16" id="KW-0830">Ubiquinone</keyword>
<geneLocation type="mitochondrion" evidence="18"/>
<dbReference type="Pfam" id="PF00361">
    <property type="entry name" value="Proton_antipo_M"/>
    <property type="match status" value="1"/>
</dbReference>
<feature type="transmembrane region" description="Helical" evidence="16">
    <location>
        <begin position="107"/>
        <end position="127"/>
    </location>
</feature>
<dbReference type="InterPro" id="IPR003918">
    <property type="entry name" value="NADH_UbQ_OxRdtase"/>
</dbReference>
<keyword evidence="7 16" id="KW-0812">Transmembrane</keyword>
<feature type="transmembrane region" description="Helical" evidence="16">
    <location>
        <begin position="412"/>
        <end position="433"/>
    </location>
</feature>
<gene>
    <name evidence="18" type="primary">NAD4</name>
</gene>
<dbReference type="PANTHER" id="PTHR43507:SF20">
    <property type="entry name" value="NADH-UBIQUINONE OXIDOREDUCTASE CHAIN 4"/>
    <property type="match status" value="1"/>
</dbReference>
<evidence type="ECO:0000256" key="1">
    <source>
        <dbReference type="ARBA" id="ARBA00004225"/>
    </source>
</evidence>
<evidence type="ECO:0000256" key="7">
    <source>
        <dbReference type="ARBA" id="ARBA00022692"/>
    </source>
</evidence>
<dbReference type="GO" id="GO:0015990">
    <property type="term" value="P:electron transport coupled proton transport"/>
    <property type="evidence" value="ECO:0007669"/>
    <property type="project" value="TreeGrafter"/>
</dbReference>
<comment type="function">
    <text evidence="16">Core subunit of the mitochondrial membrane respiratory chain NADH dehydrogenase (Complex I) which catalyzes electron transfer from NADH through the respiratory chain, using ubiquinone as an electron acceptor. Essential for the catalytic activity and assembly of complex I.</text>
</comment>
<evidence type="ECO:0000256" key="15">
    <source>
        <dbReference type="ARBA" id="ARBA00049551"/>
    </source>
</evidence>
<feature type="transmembrane region" description="Helical" evidence="16">
    <location>
        <begin position="57"/>
        <end position="77"/>
    </location>
</feature>
<evidence type="ECO:0000256" key="8">
    <source>
        <dbReference type="ARBA" id="ARBA00022967"/>
    </source>
</evidence>
<evidence type="ECO:0000256" key="12">
    <source>
        <dbReference type="ARBA" id="ARBA00023075"/>
    </source>
</evidence>
<keyword evidence="5 16" id="KW-0813">Transport</keyword>
<dbReference type="GO" id="GO:0031966">
    <property type="term" value="C:mitochondrial membrane"/>
    <property type="evidence" value="ECO:0007669"/>
    <property type="project" value="UniProtKB-SubCell"/>
</dbReference>
<feature type="transmembrane region" description="Helical" evidence="16">
    <location>
        <begin position="241"/>
        <end position="262"/>
    </location>
</feature>
<dbReference type="GO" id="GO:0048039">
    <property type="term" value="F:ubiquinone binding"/>
    <property type="evidence" value="ECO:0007669"/>
    <property type="project" value="TreeGrafter"/>
</dbReference>
<name>A0A894JN42_9TREM</name>
<protein>
    <recommendedName>
        <fullName evidence="4 16">NADH-ubiquinone oxidoreductase chain 4</fullName>
        <ecNumber evidence="3 16">7.1.1.2</ecNumber>
    </recommendedName>
</protein>
<dbReference type="GO" id="GO:0042773">
    <property type="term" value="P:ATP synthesis coupled electron transport"/>
    <property type="evidence" value="ECO:0007669"/>
    <property type="project" value="InterPro"/>
</dbReference>
<evidence type="ECO:0000256" key="11">
    <source>
        <dbReference type="ARBA" id="ARBA00023027"/>
    </source>
</evidence>
<feature type="transmembrane region" description="Helical" evidence="16">
    <location>
        <begin position="294"/>
        <end position="317"/>
    </location>
</feature>
<keyword evidence="11 16" id="KW-0520">NAD</keyword>
<accession>A0A894JN42</accession>
<dbReference type="InterPro" id="IPR001750">
    <property type="entry name" value="ND/Mrp_TM"/>
</dbReference>
<keyword evidence="9 16" id="KW-0249">Electron transport</keyword>
<dbReference type="EC" id="7.1.1.2" evidence="3 16"/>
<evidence type="ECO:0000256" key="16">
    <source>
        <dbReference type="RuleBase" id="RU003297"/>
    </source>
</evidence>
<evidence type="ECO:0000256" key="13">
    <source>
        <dbReference type="ARBA" id="ARBA00023128"/>
    </source>
</evidence>
<reference evidence="18" key="1">
    <citation type="submission" date="2020-12" db="EMBL/GenBank/DDBJ databases">
        <authorList>
            <person name="Suleman S."/>
            <person name="Zhu X.-Q."/>
            <person name="Muhammad N."/>
        </authorList>
    </citation>
    <scope>NUCLEOTIDE SEQUENCE</scope>
    <source>
        <strain evidence="18">Pakistan</strain>
    </source>
</reference>
<reference evidence="18" key="2">
    <citation type="journal article" name="Parasit. Vectors">
        <title>Mitochondrial genomes of two eucotylids as the first representatives from the superfamily Microphalloidea (Trematoda) and phylogenetic implications.</title>
        <authorList>
            <person name="Suleman"/>
            <person name="Muhammad N."/>
            <person name="Khan M.S."/>
            <person name="Tkach V.V."/>
            <person name="Ullah H."/>
            <person name="Ehsan M."/>
            <person name="Ma J."/>
            <person name="Zhu X.Q."/>
        </authorList>
    </citation>
    <scope>NUCLEOTIDE SEQUENCE</scope>
    <source>
        <strain evidence="18">Pakistan</strain>
    </source>
</reference>
<comment type="subcellular location">
    <subcellularLocation>
        <location evidence="1 16">Mitochondrion membrane</location>
        <topology evidence="1 16">Multi-pass membrane protein</topology>
    </subcellularLocation>
</comment>
<feature type="transmembrane region" description="Helical" evidence="16">
    <location>
        <begin position="208"/>
        <end position="229"/>
    </location>
</feature>
<dbReference type="GO" id="GO:0003954">
    <property type="term" value="F:NADH dehydrogenase activity"/>
    <property type="evidence" value="ECO:0007669"/>
    <property type="project" value="TreeGrafter"/>
</dbReference>
<evidence type="ECO:0000256" key="3">
    <source>
        <dbReference type="ARBA" id="ARBA00012944"/>
    </source>
</evidence>
<dbReference type="GO" id="GO:0008137">
    <property type="term" value="F:NADH dehydrogenase (ubiquinone) activity"/>
    <property type="evidence" value="ECO:0007669"/>
    <property type="project" value="UniProtKB-UniRule"/>
</dbReference>
<dbReference type="PRINTS" id="PR01437">
    <property type="entry name" value="NUOXDRDTASE4"/>
</dbReference>
<feature type="domain" description="NADH:quinone oxidoreductase/Mrp antiporter transmembrane" evidence="17">
    <location>
        <begin position="107"/>
        <end position="388"/>
    </location>
</feature>
<feature type="transmembrane region" description="Helical" evidence="16">
    <location>
        <begin position="179"/>
        <end position="201"/>
    </location>
</feature>
<feature type="transmembrane region" description="Helical" evidence="16">
    <location>
        <begin position="84"/>
        <end position="101"/>
    </location>
</feature>
<comment type="catalytic activity">
    <reaction evidence="15 16">
        <text>a ubiquinone + NADH + 5 H(+)(in) = a ubiquinol + NAD(+) + 4 H(+)(out)</text>
        <dbReference type="Rhea" id="RHEA:29091"/>
        <dbReference type="Rhea" id="RHEA-COMP:9565"/>
        <dbReference type="Rhea" id="RHEA-COMP:9566"/>
        <dbReference type="ChEBI" id="CHEBI:15378"/>
        <dbReference type="ChEBI" id="CHEBI:16389"/>
        <dbReference type="ChEBI" id="CHEBI:17976"/>
        <dbReference type="ChEBI" id="CHEBI:57540"/>
        <dbReference type="ChEBI" id="CHEBI:57945"/>
        <dbReference type="EC" id="7.1.1.2"/>
    </reaction>
</comment>
<keyword evidence="6 16" id="KW-0679">Respiratory chain</keyword>
<keyword evidence="14 16" id="KW-0472">Membrane</keyword>
<evidence type="ECO:0000256" key="10">
    <source>
        <dbReference type="ARBA" id="ARBA00022989"/>
    </source>
</evidence>
<feature type="transmembrane region" description="Helical" evidence="16">
    <location>
        <begin position="372"/>
        <end position="400"/>
    </location>
</feature>
<evidence type="ECO:0000259" key="17">
    <source>
        <dbReference type="Pfam" id="PF00361"/>
    </source>
</evidence>